<dbReference type="RefSeq" id="WP_087081210.1">
    <property type="nucleotide sequence ID" value="NZ_CP020809.1"/>
</dbReference>
<feature type="domain" description="CobQ/CobB/MinD/ParA nucleotide binding" evidence="2">
    <location>
        <begin position="262"/>
        <end position="447"/>
    </location>
</feature>
<evidence type="ECO:0000256" key="1">
    <source>
        <dbReference type="SAM" id="MobiDB-lite"/>
    </source>
</evidence>
<evidence type="ECO:0000259" key="2">
    <source>
        <dbReference type="Pfam" id="PF01656"/>
    </source>
</evidence>
<dbReference type="GO" id="GO:0016887">
    <property type="term" value="F:ATP hydrolysis activity"/>
    <property type="evidence" value="ECO:0007669"/>
    <property type="project" value="TreeGrafter"/>
</dbReference>
<dbReference type="Gene3D" id="3.40.50.300">
    <property type="entry name" value="P-loop containing nucleotide triphosphate hydrolases"/>
    <property type="match status" value="1"/>
</dbReference>
<feature type="compositionally biased region" description="Basic and acidic residues" evidence="1">
    <location>
        <begin position="1"/>
        <end position="12"/>
    </location>
</feature>
<sequence>MTDPDDTLRRELGWTGGEDTDFEPDTGPTRHPRRAPEPPAPSLPGRPPVDYVPPKSPAPNDDDSRPGHHEAADPPQASAEEQPRSSFREPAQPQQPPQQAAQQNSKQPAHPPRDGRPAPSAPPRPEGNQWEQQSGWPVHQQRPQSPPQPTPPAPPAPPAPQPHQPFGPQPGSPWPAEGGFAPDGHPQATPPTAPGSYADRIRVNDLVPPRREPPAGGWRLLVYKASFGLINPGPSADDVRQAELEAKIKGVLRGHYKVGVMGKGGVGKTTVSASIGSVFAELRQDDRVVAIDADTAFGKLGSRVDPRAQGSYWELASDKHLDTFADVRSRVGNNAAGLFVLAGEGTPARRRVLDAAIYREATTRLDRHFSISIVDCSSTMDSPVTQEVLRDLDALIVVSSPWVDGAAAAGQTLDWLANRGMTSLLQRTVVVLNDSDGHADKRTRSILAGQFAGQGQSVVEVPFDGNLRPGGVIEGTRVMTPAARRKFLEIAAALADHFPSSDDRHRERY</sequence>
<dbReference type="SUPFAM" id="SSF52540">
    <property type="entry name" value="P-loop containing nucleoside triphosphate hydrolases"/>
    <property type="match status" value="1"/>
</dbReference>
<dbReference type="EMBL" id="CP020809">
    <property type="protein sequence ID" value="ART73213.1"/>
    <property type="molecule type" value="Genomic_DNA"/>
</dbReference>
<evidence type="ECO:0000313" key="3">
    <source>
        <dbReference type="EMBL" id="ART73213.1"/>
    </source>
</evidence>
<dbReference type="InterPro" id="IPR027417">
    <property type="entry name" value="P-loop_NTPase"/>
</dbReference>
<feature type="region of interest" description="Disordered" evidence="1">
    <location>
        <begin position="1"/>
        <end position="198"/>
    </location>
</feature>
<dbReference type="PRINTS" id="PR01217">
    <property type="entry name" value="PRICHEXTENSN"/>
</dbReference>
<feature type="compositionally biased region" description="Pro residues" evidence="1">
    <location>
        <begin position="144"/>
        <end position="173"/>
    </location>
</feature>
<feature type="compositionally biased region" description="Basic and acidic residues" evidence="1">
    <location>
        <begin position="62"/>
        <end position="72"/>
    </location>
</feature>
<name>A0A1Y0CD79_9MYCO</name>
<organism evidence="3 4">
    <name type="scientific">Mycobacterium dioxanotrophicus</name>
    <dbReference type="NCBI Taxonomy" id="482462"/>
    <lineage>
        <taxon>Bacteria</taxon>
        <taxon>Bacillati</taxon>
        <taxon>Actinomycetota</taxon>
        <taxon>Actinomycetes</taxon>
        <taxon>Mycobacteriales</taxon>
        <taxon>Mycobacteriaceae</taxon>
        <taxon>Mycobacterium</taxon>
    </lineage>
</organism>
<dbReference type="PANTHER" id="PTHR43384:SF14">
    <property type="entry name" value="ESX-1 SECRETION-ASSOCIATED PROTEIN ESPI"/>
    <property type="match status" value="1"/>
</dbReference>
<dbReference type="InterPro" id="IPR002586">
    <property type="entry name" value="CobQ/CobB/MinD/ParA_Nub-bd_dom"/>
</dbReference>
<dbReference type="GO" id="GO:0009898">
    <property type="term" value="C:cytoplasmic side of plasma membrane"/>
    <property type="evidence" value="ECO:0007669"/>
    <property type="project" value="TreeGrafter"/>
</dbReference>
<dbReference type="Proteomes" id="UP000195331">
    <property type="component" value="Chromosome"/>
</dbReference>
<evidence type="ECO:0000313" key="4">
    <source>
        <dbReference type="Proteomes" id="UP000195331"/>
    </source>
</evidence>
<dbReference type="PANTHER" id="PTHR43384">
    <property type="entry name" value="SEPTUM SITE-DETERMINING PROTEIN MIND HOMOLOG, CHLOROPLASTIC-RELATED"/>
    <property type="match status" value="1"/>
</dbReference>
<proteinExistence type="predicted"/>
<dbReference type="OrthoDB" id="4611523at2"/>
<dbReference type="Pfam" id="PF01656">
    <property type="entry name" value="CbiA"/>
    <property type="match status" value="1"/>
</dbReference>
<keyword evidence="4" id="KW-1185">Reference proteome</keyword>
<accession>A0A1Y0CD79</accession>
<feature type="compositionally biased region" description="Pro residues" evidence="1">
    <location>
        <begin position="37"/>
        <end position="57"/>
    </location>
</feature>
<protein>
    <submittedName>
        <fullName evidence="3">ATPase</fullName>
    </submittedName>
</protein>
<gene>
    <name evidence="3" type="ORF">BTO20_35900</name>
</gene>
<dbReference type="KEGG" id="mdx:BTO20_35900"/>
<reference evidence="3 4" key="1">
    <citation type="submission" date="2017-04" db="EMBL/GenBank/DDBJ databases">
        <title>Whole Genome Sequence of 1,4-Dioxane Degrading Bacterium Mycobacterium dioxanotrophicus PH-06.</title>
        <authorList>
            <person name="He Y."/>
        </authorList>
    </citation>
    <scope>NUCLEOTIDE SEQUENCE [LARGE SCALE GENOMIC DNA]</scope>
    <source>
        <strain evidence="3 4">PH-06</strain>
    </source>
</reference>
<dbReference type="GO" id="GO:0051782">
    <property type="term" value="P:negative regulation of cell division"/>
    <property type="evidence" value="ECO:0007669"/>
    <property type="project" value="TreeGrafter"/>
</dbReference>
<dbReference type="InterPro" id="IPR050625">
    <property type="entry name" value="ParA/MinD_ATPase"/>
</dbReference>
<dbReference type="AlphaFoldDB" id="A0A1Y0CD79"/>
<dbReference type="GO" id="GO:0005829">
    <property type="term" value="C:cytosol"/>
    <property type="evidence" value="ECO:0007669"/>
    <property type="project" value="TreeGrafter"/>
</dbReference>
<dbReference type="GO" id="GO:0005524">
    <property type="term" value="F:ATP binding"/>
    <property type="evidence" value="ECO:0007669"/>
    <property type="project" value="TreeGrafter"/>
</dbReference>